<accession>A0AAV7B1E0</accession>
<gene>
    <name evidence="2" type="ORF">GDO81_012922</name>
</gene>
<keyword evidence="1" id="KW-1133">Transmembrane helix</keyword>
<name>A0AAV7B1E0_ENGPU</name>
<keyword evidence="1" id="KW-0472">Membrane</keyword>
<keyword evidence="3" id="KW-1185">Reference proteome</keyword>
<feature type="transmembrane region" description="Helical" evidence="1">
    <location>
        <begin position="50"/>
        <end position="69"/>
    </location>
</feature>
<protein>
    <submittedName>
        <fullName evidence="2">Uncharacterized protein</fullName>
    </submittedName>
</protein>
<evidence type="ECO:0000313" key="3">
    <source>
        <dbReference type="Proteomes" id="UP000824782"/>
    </source>
</evidence>
<sequence>VRIWSVVCDCCLSMAMMRLTCKIAGITDRLLVVTQVSEHIMNVMLDDMEGMCSVFIMLLYFLGMASALWTKDSDTND</sequence>
<proteinExistence type="predicted"/>
<dbReference type="AlphaFoldDB" id="A0AAV7B1E0"/>
<dbReference type="Proteomes" id="UP000824782">
    <property type="component" value="Unassembled WGS sequence"/>
</dbReference>
<organism evidence="2 3">
    <name type="scientific">Engystomops pustulosus</name>
    <name type="common">Tungara frog</name>
    <name type="synonym">Physalaemus pustulosus</name>
    <dbReference type="NCBI Taxonomy" id="76066"/>
    <lineage>
        <taxon>Eukaryota</taxon>
        <taxon>Metazoa</taxon>
        <taxon>Chordata</taxon>
        <taxon>Craniata</taxon>
        <taxon>Vertebrata</taxon>
        <taxon>Euteleostomi</taxon>
        <taxon>Amphibia</taxon>
        <taxon>Batrachia</taxon>
        <taxon>Anura</taxon>
        <taxon>Neobatrachia</taxon>
        <taxon>Hyloidea</taxon>
        <taxon>Leptodactylidae</taxon>
        <taxon>Leiuperinae</taxon>
        <taxon>Engystomops</taxon>
    </lineage>
</organism>
<comment type="caution">
    <text evidence="2">The sequence shown here is derived from an EMBL/GenBank/DDBJ whole genome shotgun (WGS) entry which is preliminary data.</text>
</comment>
<feature type="non-terminal residue" evidence="2">
    <location>
        <position position="1"/>
    </location>
</feature>
<reference evidence="2" key="1">
    <citation type="thesis" date="2020" institute="ProQuest LLC" country="789 East Eisenhower Parkway, Ann Arbor, MI, USA">
        <title>Comparative Genomics and Chromosome Evolution.</title>
        <authorList>
            <person name="Mudd A.B."/>
        </authorList>
    </citation>
    <scope>NUCLEOTIDE SEQUENCE</scope>
    <source>
        <strain evidence="2">237g6f4</strain>
        <tissue evidence="2">Blood</tissue>
    </source>
</reference>
<evidence type="ECO:0000313" key="2">
    <source>
        <dbReference type="EMBL" id="KAG8565620.1"/>
    </source>
</evidence>
<keyword evidence="1" id="KW-0812">Transmembrane</keyword>
<dbReference type="EMBL" id="WNYA01000006">
    <property type="protein sequence ID" value="KAG8565620.1"/>
    <property type="molecule type" value="Genomic_DNA"/>
</dbReference>
<evidence type="ECO:0000256" key="1">
    <source>
        <dbReference type="SAM" id="Phobius"/>
    </source>
</evidence>